<dbReference type="InterPro" id="IPR013216">
    <property type="entry name" value="Methyltransf_11"/>
</dbReference>
<protein>
    <submittedName>
        <fullName evidence="3">Class I SAM-dependent methyltransferase</fullName>
        <ecNumber evidence="3">2.1.1.-</ecNumber>
    </submittedName>
</protein>
<proteinExistence type="predicted"/>
<name>A0ABV5AIB1_9BACL</name>
<evidence type="ECO:0000313" key="4">
    <source>
        <dbReference type="Proteomes" id="UP001579974"/>
    </source>
</evidence>
<evidence type="ECO:0000259" key="2">
    <source>
        <dbReference type="Pfam" id="PF08241"/>
    </source>
</evidence>
<feature type="domain" description="Methyltransferase type 11" evidence="2">
    <location>
        <begin position="56"/>
        <end position="151"/>
    </location>
</feature>
<keyword evidence="1 3" id="KW-0808">Transferase</keyword>
<evidence type="ECO:0000256" key="1">
    <source>
        <dbReference type="ARBA" id="ARBA00022679"/>
    </source>
</evidence>
<comment type="caution">
    <text evidence="3">The sequence shown here is derived from an EMBL/GenBank/DDBJ whole genome shotgun (WGS) entry which is preliminary data.</text>
</comment>
<dbReference type="RefSeq" id="WP_275475072.1">
    <property type="nucleotide sequence ID" value="NZ_CP162940.1"/>
</dbReference>
<dbReference type="GO" id="GO:0032259">
    <property type="term" value="P:methylation"/>
    <property type="evidence" value="ECO:0007669"/>
    <property type="project" value="UniProtKB-KW"/>
</dbReference>
<evidence type="ECO:0000313" key="3">
    <source>
        <dbReference type="EMBL" id="MFB5191961.1"/>
    </source>
</evidence>
<keyword evidence="4" id="KW-1185">Reference proteome</keyword>
<dbReference type="InterPro" id="IPR050447">
    <property type="entry name" value="Erg6_SMT_methyltransf"/>
</dbReference>
<dbReference type="SUPFAM" id="SSF53335">
    <property type="entry name" value="S-adenosyl-L-methionine-dependent methyltransferases"/>
    <property type="match status" value="1"/>
</dbReference>
<dbReference type="CDD" id="cd02440">
    <property type="entry name" value="AdoMet_MTases"/>
    <property type="match status" value="1"/>
</dbReference>
<dbReference type="EC" id="2.1.1.-" evidence="3"/>
<gene>
    <name evidence="3" type="ORF">KKP3000_000751</name>
</gene>
<accession>A0ABV5AIB1</accession>
<dbReference type="InterPro" id="IPR029063">
    <property type="entry name" value="SAM-dependent_MTases_sf"/>
</dbReference>
<dbReference type="PANTHER" id="PTHR44068">
    <property type="entry name" value="ZGC:194242"/>
    <property type="match status" value="1"/>
</dbReference>
<dbReference type="Pfam" id="PF08241">
    <property type="entry name" value="Methyltransf_11"/>
    <property type="match status" value="1"/>
</dbReference>
<reference evidence="3 4" key="1">
    <citation type="journal article" date="2024" name="Int. J. Mol. Sci.">
        <title>Exploration of Alicyclobacillus spp. Genome in Search of Antibiotic Resistance.</title>
        <authorList>
            <person name="Bucka-Kolendo J."/>
            <person name="Kiousi D.E."/>
            <person name="Dekowska A."/>
            <person name="Mikolajczuk-Szczyrba A."/>
            <person name="Karadedos D.M."/>
            <person name="Michael P."/>
            <person name="Galanis A."/>
            <person name="Sokolowska B."/>
        </authorList>
    </citation>
    <scope>NUCLEOTIDE SEQUENCE [LARGE SCALE GENOMIC DNA]</scope>
    <source>
        <strain evidence="3 4">KKP 3000</strain>
    </source>
</reference>
<dbReference type="PANTHER" id="PTHR44068:SF11">
    <property type="entry name" value="GERANYL DIPHOSPHATE 2-C-METHYLTRANSFERASE"/>
    <property type="match status" value="1"/>
</dbReference>
<dbReference type="GO" id="GO:0008168">
    <property type="term" value="F:methyltransferase activity"/>
    <property type="evidence" value="ECO:0007669"/>
    <property type="project" value="UniProtKB-KW"/>
</dbReference>
<dbReference type="Gene3D" id="3.40.50.150">
    <property type="entry name" value="Vaccinia Virus protein VP39"/>
    <property type="match status" value="1"/>
</dbReference>
<keyword evidence="3" id="KW-0489">Methyltransferase</keyword>
<dbReference type="EMBL" id="JBDXSU010000015">
    <property type="protein sequence ID" value="MFB5191961.1"/>
    <property type="molecule type" value="Genomic_DNA"/>
</dbReference>
<dbReference type="Proteomes" id="UP001579974">
    <property type="component" value="Unassembled WGS sequence"/>
</dbReference>
<organism evidence="3 4">
    <name type="scientific">Alicyclobacillus fastidiosus</name>
    <dbReference type="NCBI Taxonomy" id="392011"/>
    <lineage>
        <taxon>Bacteria</taxon>
        <taxon>Bacillati</taxon>
        <taxon>Bacillota</taxon>
        <taxon>Bacilli</taxon>
        <taxon>Bacillales</taxon>
        <taxon>Alicyclobacillaceae</taxon>
        <taxon>Alicyclobacillus</taxon>
    </lineage>
</organism>
<sequence>MTQSRGTGQTVASNESVQAQFTSRADCYKTSQVHASGEDLAWIVSEAALHGHERVLDVGAGAGHTAFAMAEGAWTVTGIDLTAKMVENATQLAALRKLQNVQFVVGDAVHMPFPDHVFDVVTCRFAAHHFVDADASVREMSRVLKPGGLLLMVDHIAPEDAALDTYVNRIDWLRDPSHVREWTAKEWHERFRTAGISSQVAREWDLHLEVSWWLEQAATDAQRRMEVDRMFREADEQTRRTFSIEFGEADEPKSFALKCALFKGRRA</sequence>